<dbReference type="GO" id="GO:0046872">
    <property type="term" value="F:metal ion binding"/>
    <property type="evidence" value="ECO:0007669"/>
    <property type="project" value="UniProtKB-KW"/>
</dbReference>
<keyword evidence="2" id="KW-0479">Metal-binding</keyword>
<dbReference type="SMART" id="SM00849">
    <property type="entry name" value="Lactamase_B"/>
    <property type="match status" value="1"/>
</dbReference>
<dbReference type="InterPro" id="IPR051453">
    <property type="entry name" value="MBL_Glyoxalase_II"/>
</dbReference>
<dbReference type="Gene3D" id="3.60.15.10">
    <property type="entry name" value="Ribonuclease Z/Hydroxyacylglutathione hydrolase-like"/>
    <property type="match status" value="1"/>
</dbReference>
<gene>
    <name evidence="6" type="ORF">ENG14_03620</name>
</gene>
<feature type="domain" description="Metallo-beta-lactamase" evidence="5">
    <location>
        <begin position="12"/>
        <end position="189"/>
    </location>
</feature>
<dbReference type="CDD" id="cd06262">
    <property type="entry name" value="metallo-hydrolase-like_MBL-fold"/>
    <property type="match status" value="1"/>
</dbReference>
<comment type="cofactor">
    <cofactor evidence="1">
        <name>Zn(2+)</name>
        <dbReference type="ChEBI" id="CHEBI:29105"/>
    </cofactor>
</comment>
<evidence type="ECO:0000256" key="3">
    <source>
        <dbReference type="ARBA" id="ARBA00022801"/>
    </source>
</evidence>
<proteinExistence type="predicted"/>
<dbReference type="GO" id="GO:0016787">
    <property type="term" value="F:hydrolase activity"/>
    <property type="evidence" value="ECO:0007669"/>
    <property type="project" value="UniProtKB-KW"/>
</dbReference>
<evidence type="ECO:0000256" key="1">
    <source>
        <dbReference type="ARBA" id="ARBA00001947"/>
    </source>
</evidence>
<protein>
    <submittedName>
        <fullName evidence="6">MBL fold metallo-hydrolase</fullName>
    </submittedName>
</protein>
<keyword evidence="3" id="KW-0378">Hydrolase</keyword>
<comment type="caution">
    <text evidence="6">The sequence shown here is derived from an EMBL/GenBank/DDBJ whole genome shotgun (WGS) entry which is preliminary data.</text>
</comment>
<evidence type="ECO:0000259" key="5">
    <source>
        <dbReference type="SMART" id="SM00849"/>
    </source>
</evidence>
<dbReference type="AlphaFoldDB" id="A0A7C0WT31"/>
<keyword evidence="4" id="KW-0862">Zinc</keyword>
<reference evidence="6" key="1">
    <citation type="journal article" date="2020" name="mSystems">
        <title>Genome- and Community-Level Interaction Insights into Carbon Utilization and Element Cycling Functions of Hydrothermarchaeota in Hydrothermal Sediment.</title>
        <authorList>
            <person name="Zhou Z."/>
            <person name="Liu Y."/>
            <person name="Xu W."/>
            <person name="Pan J."/>
            <person name="Luo Z.H."/>
            <person name="Li M."/>
        </authorList>
    </citation>
    <scope>NUCLEOTIDE SEQUENCE [LARGE SCALE GENOMIC DNA]</scope>
    <source>
        <strain evidence="6">HyVt-19</strain>
    </source>
</reference>
<dbReference type="SUPFAM" id="SSF56281">
    <property type="entry name" value="Metallo-hydrolase/oxidoreductase"/>
    <property type="match status" value="1"/>
</dbReference>
<dbReference type="PANTHER" id="PTHR46233">
    <property type="entry name" value="HYDROXYACYLGLUTATHIONE HYDROLASE GLOC"/>
    <property type="match status" value="1"/>
</dbReference>
<evidence type="ECO:0000313" key="6">
    <source>
        <dbReference type="EMBL" id="HDL89973.1"/>
    </source>
</evidence>
<accession>A0A7C0WT31</accession>
<dbReference type="InterPro" id="IPR001279">
    <property type="entry name" value="Metallo-B-lactamas"/>
</dbReference>
<sequence>MEVIQVPVGEMEVFCYIVYDTDVGDGVVIDPAGEPDKILKIVSDRGIELKYIINTHAHSDHTLANEDIRKFTGAQIVMHKKDDEFAKDEENIAWNRKLGFEPPTPADITVEDGDELPLGNYAIRFIHTPGHTPGSCCILIENNLFTGDTLFVGAVGRTDIPGGSFETLLESIKNKILTLPPDTIVWPGHDYGDSPHSTIEEEMKTNPYITDFILAE</sequence>
<evidence type="ECO:0000256" key="2">
    <source>
        <dbReference type="ARBA" id="ARBA00022723"/>
    </source>
</evidence>
<evidence type="ECO:0000256" key="4">
    <source>
        <dbReference type="ARBA" id="ARBA00022833"/>
    </source>
</evidence>
<dbReference type="EMBL" id="DQZW01000171">
    <property type="protein sequence ID" value="HDL89973.1"/>
    <property type="molecule type" value="Genomic_DNA"/>
</dbReference>
<name>A0A7C0WT31_9BACT</name>
<organism evidence="6">
    <name type="scientific">Thermodesulforhabdus norvegica</name>
    <dbReference type="NCBI Taxonomy" id="39841"/>
    <lineage>
        <taxon>Bacteria</taxon>
        <taxon>Pseudomonadati</taxon>
        <taxon>Thermodesulfobacteriota</taxon>
        <taxon>Syntrophobacteria</taxon>
        <taxon>Syntrophobacterales</taxon>
        <taxon>Thermodesulforhabdaceae</taxon>
        <taxon>Thermodesulforhabdus</taxon>
    </lineage>
</organism>
<dbReference type="Proteomes" id="UP000886355">
    <property type="component" value="Unassembled WGS sequence"/>
</dbReference>
<dbReference type="InterPro" id="IPR036866">
    <property type="entry name" value="RibonucZ/Hydroxyglut_hydro"/>
</dbReference>
<dbReference type="Pfam" id="PF00753">
    <property type="entry name" value="Lactamase_B"/>
    <property type="match status" value="1"/>
</dbReference>
<dbReference type="PANTHER" id="PTHR46233:SF3">
    <property type="entry name" value="HYDROXYACYLGLUTATHIONE HYDROLASE GLOC"/>
    <property type="match status" value="1"/>
</dbReference>